<evidence type="ECO:0000259" key="1">
    <source>
        <dbReference type="Pfam" id="PF13173"/>
    </source>
</evidence>
<keyword evidence="4" id="KW-1185">Reference proteome</keyword>
<dbReference type="PANTHER" id="PTHR43566:SF2">
    <property type="entry name" value="DUF4143 DOMAIN-CONTAINING PROTEIN"/>
    <property type="match status" value="1"/>
</dbReference>
<comment type="caution">
    <text evidence="3">The sequence shown here is derived from an EMBL/GenBank/DDBJ whole genome shotgun (WGS) entry which is preliminary data.</text>
</comment>
<dbReference type="Pfam" id="PF13173">
    <property type="entry name" value="AAA_14"/>
    <property type="match status" value="1"/>
</dbReference>
<proteinExistence type="predicted"/>
<dbReference type="EMBL" id="JAWNFY010000026">
    <property type="protein sequence ID" value="MDY5147025.1"/>
    <property type="molecule type" value="Genomic_DNA"/>
</dbReference>
<evidence type="ECO:0000313" key="3">
    <source>
        <dbReference type="EMBL" id="MDY5147025.1"/>
    </source>
</evidence>
<evidence type="ECO:0000259" key="2">
    <source>
        <dbReference type="Pfam" id="PF13635"/>
    </source>
</evidence>
<reference evidence="3 4" key="1">
    <citation type="submission" date="2023-10" db="EMBL/GenBank/DDBJ databases">
        <title>Whole Genome based description of the genera Actinobaculum and Actinotignum reveals a complex phylogenetic relationship within the species included in the genus Actinotignum.</title>
        <authorList>
            <person name="Jensen C.S."/>
            <person name="Dargis R."/>
            <person name="Kemp M."/>
            <person name="Christensen J.J."/>
        </authorList>
    </citation>
    <scope>NUCLEOTIDE SEQUENCE [LARGE SCALE GENOMIC DNA]</scope>
    <source>
        <strain evidence="3 4">SLA_B089</strain>
    </source>
</reference>
<protein>
    <submittedName>
        <fullName evidence="3">DUF4143 domain-containing protein</fullName>
    </submittedName>
</protein>
<dbReference type="Pfam" id="PF13635">
    <property type="entry name" value="DUF4143"/>
    <property type="match status" value="1"/>
</dbReference>
<dbReference type="GeneID" id="92813441"/>
<sequence>MDTEAVAGIPYLPRALDRLVTRALASSGALAIEGPRGCGKTMTALRHCESAIFLDTPQAQQLAQIAPDALLEGERPRLLDEWQLNPDLWNMVRRAVDFSPGFGDFILTGSSVPADDITRHTGAGRFTRIRQRTMTWQEKGRSSGAVSLDKLLAGEPVSTNLSTPPLDSVIEALLHPGFPGMLELEGEAASFALTSYLQEIARADIPRIITLRQDPQLILHLLRALARSVATEVSIATLKKDLDAVFPASSRQTVSTLLDTLQRLFVVEAVPAWSVRLRSKAQLRLSPKYHLADPALACAALAADSSALQRDLETLGFIFESAVVHDLSVFAETLGGHVRHYRDSYGHEIDAVLEFPGGVWAGIKVKLGGGQITQGAHGLKKAVDQIAPERGEPAFLAVITGTGITGPAAEGVITFPLSALGQ</sequence>
<organism evidence="3 4">
    <name type="scientific">Actinotignum timonense</name>
    <dbReference type="NCBI Taxonomy" id="1870995"/>
    <lineage>
        <taxon>Bacteria</taxon>
        <taxon>Bacillati</taxon>
        <taxon>Actinomycetota</taxon>
        <taxon>Actinomycetes</taxon>
        <taxon>Actinomycetales</taxon>
        <taxon>Actinomycetaceae</taxon>
        <taxon>Actinotignum</taxon>
    </lineage>
</organism>
<name>A0ABU5GE11_9ACTO</name>
<evidence type="ECO:0000313" key="4">
    <source>
        <dbReference type="Proteomes" id="UP001284901"/>
    </source>
</evidence>
<feature type="domain" description="DUF4143" evidence="2">
    <location>
        <begin position="204"/>
        <end position="367"/>
    </location>
</feature>
<dbReference type="InterPro" id="IPR025420">
    <property type="entry name" value="DUF4143"/>
</dbReference>
<dbReference type="PANTHER" id="PTHR43566">
    <property type="entry name" value="CONSERVED PROTEIN"/>
    <property type="match status" value="1"/>
</dbReference>
<dbReference type="InterPro" id="IPR041682">
    <property type="entry name" value="AAA_14"/>
</dbReference>
<dbReference type="Proteomes" id="UP001284901">
    <property type="component" value="Unassembled WGS sequence"/>
</dbReference>
<accession>A0ABU5GE11</accession>
<gene>
    <name evidence="3" type="ORF">R6P33_08355</name>
</gene>
<dbReference type="RefSeq" id="WP_087070018.1">
    <property type="nucleotide sequence ID" value="NZ_CAUPFC010000015.1"/>
</dbReference>
<feature type="domain" description="AAA" evidence="1">
    <location>
        <begin position="28"/>
        <end position="138"/>
    </location>
</feature>